<dbReference type="EC" id="2.7.11.1" evidence="1"/>
<dbReference type="FunFam" id="1.10.510.10:FF:001725">
    <property type="entry name" value="Kinase like protein"/>
    <property type="match status" value="1"/>
</dbReference>
<dbReference type="PROSITE" id="PS00108">
    <property type="entry name" value="PROTEIN_KINASE_ST"/>
    <property type="match status" value="1"/>
</dbReference>
<proteinExistence type="predicted"/>
<comment type="caution">
    <text evidence="9">The sequence shown here is derived from an EMBL/GenBank/DDBJ whole genome shotgun (WGS) entry which is preliminary data.</text>
</comment>
<keyword evidence="5" id="KW-0418">Kinase</keyword>
<keyword evidence="4" id="KW-0547">Nucleotide-binding</keyword>
<dbReference type="GO" id="GO:0005634">
    <property type="term" value="C:nucleus"/>
    <property type="evidence" value="ECO:0007669"/>
    <property type="project" value="TreeGrafter"/>
</dbReference>
<dbReference type="Proteomes" id="UP000825729">
    <property type="component" value="Unassembled WGS sequence"/>
</dbReference>
<name>A0AAV7EZZ4_ARIFI</name>
<evidence type="ECO:0000256" key="1">
    <source>
        <dbReference type="ARBA" id="ARBA00012513"/>
    </source>
</evidence>
<dbReference type="GO" id="GO:0004674">
    <property type="term" value="F:protein serine/threonine kinase activity"/>
    <property type="evidence" value="ECO:0007669"/>
    <property type="project" value="UniProtKB-KW"/>
</dbReference>
<dbReference type="Pfam" id="PF00069">
    <property type="entry name" value="Pkinase"/>
    <property type="match status" value="2"/>
</dbReference>
<dbReference type="InterPro" id="IPR000719">
    <property type="entry name" value="Prot_kinase_dom"/>
</dbReference>
<dbReference type="FunFam" id="1.10.510.10:FF:001893">
    <property type="entry name" value="Probable serine/threonine-protein kinase DDB_G0291918"/>
    <property type="match status" value="1"/>
</dbReference>
<evidence type="ECO:0000313" key="10">
    <source>
        <dbReference type="Proteomes" id="UP000825729"/>
    </source>
</evidence>
<dbReference type="SUPFAM" id="SSF56112">
    <property type="entry name" value="Protein kinase-like (PK-like)"/>
    <property type="match status" value="1"/>
</dbReference>
<dbReference type="PANTHER" id="PTHR44167">
    <property type="entry name" value="OVARIAN-SPECIFIC SERINE/THREONINE-PROTEIN KINASE LOK-RELATED"/>
    <property type="match status" value="1"/>
</dbReference>
<dbReference type="InterPro" id="IPR011009">
    <property type="entry name" value="Kinase-like_dom_sf"/>
</dbReference>
<protein>
    <recommendedName>
        <fullName evidence="1">non-specific serine/threonine protein kinase</fullName>
        <ecNumber evidence="1">2.7.11.1</ecNumber>
    </recommendedName>
</protein>
<accession>A0AAV7EZZ4</accession>
<dbReference type="EMBL" id="JAINDJ010000003">
    <property type="protein sequence ID" value="KAG9454440.1"/>
    <property type="molecule type" value="Genomic_DNA"/>
</dbReference>
<feature type="region of interest" description="Disordered" evidence="7">
    <location>
        <begin position="460"/>
        <end position="480"/>
    </location>
</feature>
<dbReference type="InterPro" id="IPR008271">
    <property type="entry name" value="Ser/Thr_kinase_AS"/>
</dbReference>
<evidence type="ECO:0000256" key="6">
    <source>
        <dbReference type="ARBA" id="ARBA00022840"/>
    </source>
</evidence>
<dbReference type="SMART" id="SM00220">
    <property type="entry name" value="S_TKc"/>
    <property type="match status" value="1"/>
</dbReference>
<keyword evidence="10" id="KW-1185">Reference proteome</keyword>
<organism evidence="9 10">
    <name type="scientific">Aristolochia fimbriata</name>
    <name type="common">White veined hardy Dutchman's pipe vine</name>
    <dbReference type="NCBI Taxonomy" id="158543"/>
    <lineage>
        <taxon>Eukaryota</taxon>
        <taxon>Viridiplantae</taxon>
        <taxon>Streptophyta</taxon>
        <taxon>Embryophyta</taxon>
        <taxon>Tracheophyta</taxon>
        <taxon>Spermatophyta</taxon>
        <taxon>Magnoliopsida</taxon>
        <taxon>Magnoliidae</taxon>
        <taxon>Piperales</taxon>
        <taxon>Aristolochiaceae</taxon>
        <taxon>Aristolochia</taxon>
    </lineage>
</organism>
<keyword evidence="6" id="KW-0067">ATP-binding</keyword>
<evidence type="ECO:0000256" key="3">
    <source>
        <dbReference type="ARBA" id="ARBA00022679"/>
    </source>
</evidence>
<evidence type="ECO:0000256" key="5">
    <source>
        <dbReference type="ARBA" id="ARBA00022777"/>
    </source>
</evidence>
<keyword evidence="2" id="KW-0723">Serine/threonine-protein kinase</keyword>
<dbReference type="PANTHER" id="PTHR44167:SF23">
    <property type="entry name" value="CDC7 KINASE, ISOFORM A-RELATED"/>
    <property type="match status" value="1"/>
</dbReference>
<gene>
    <name evidence="9" type="ORF">H6P81_007344</name>
</gene>
<dbReference type="AlphaFoldDB" id="A0AAV7EZZ4"/>
<dbReference type="PROSITE" id="PS50011">
    <property type="entry name" value="PROTEIN_KINASE_DOM"/>
    <property type="match status" value="1"/>
</dbReference>
<feature type="region of interest" description="Disordered" evidence="7">
    <location>
        <begin position="414"/>
        <end position="448"/>
    </location>
</feature>
<reference evidence="9 10" key="1">
    <citation type="submission" date="2021-07" db="EMBL/GenBank/DDBJ databases">
        <title>The Aristolochia fimbriata genome: insights into angiosperm evolution, floral development and chemical biosynthesis.</title>
        <authorList>
            <person name="Jiao Y."/>
        </authorList>
    </citation>
    <scope>NUCLEOTIDE SEQUENCE [LARGE SCALE GENOMIC DNA]</scope>
    <source>
        <strain evidence="9">IBCAS-2021</strain>
        <tissue evidence="9">Leaf</tissue>
    </source>
</reference>
<evidence type="ECO:0000256" key="2">
    <source>
        <dbReference type="ARBA" id="ARBA00022527"/>
    </source>
</evidence>
<feature type="domain" description="Protein kinase" evidence="8">
    <location>
        <begin position="502"/>
        <end position="969"/>
    </location>
</feature>
<dbReference type="Gene3D" id="1.10.510.10">
    <property type="entry name" value="Transferase(Phosphotransferase) domain 1"/>
    <property type="match status" value="2"/>
</dbReference>
<evidence type="ECO:0000259" key="8">
    <source>
        <dbReference type="PROSITE" id="PS50011"/>
    </source>
</evidence>
<sequence length="991" mass="110808">MSAYLTECDTSDATAMIDRDKAWHLLSVLLRIGRPAQPAELASRCTLFSASSDLVEFLCWIPDSPLFLTENHFVTISRSVFSACSKFLTNAVASFVPRSRGRVGGGSRLWREDIVTYSRKRKRSKTDLIPLPNVKRRLFCSGDDEEARTLLLGDSIGANPFKVPVSVADDIIRGLSLQSSNISVLANASIRNYGKSSSHVASDTIPFPSTIEPMQHSDDQHGTSMQFNETESPFEHVSTSVHVPNAQSGFQKFVTETNQQHTEVVCCLPHFDLDTRTSCALYRLKEPGFLQQTQADNKFFQIKLQTEVINKSGSKEITCFEESKVLNKVMGGAEASEMEILCRKEQGTIDGGGSRQGPEVSVQNLCQIGGTLFEQGKIHGRAEVLIREEAPKKWVYPERPPTVGQFSSLKLVNVSSGRSEQQRDGSPLGQQIPFSVRDENKVNSNHNQEVFEKNEKYLSFKQKGKRGRNPNHTGRAKESNVELRSNIPNVSGPKLLPDFESFIVEEEEGSGGYGTVYRARRKNDEKIFAVKCPHANAPSQHVNNELKMLERFGGRNFVIKYEGSFKSGSSECFVLEHVDHDRPEVLKRDIKISELHWYGYCMFKALAGLHKQGVVHRDVKPGNFLFSRRLSKGYLIDFNLATDLYMKFSASKLGKKKYSGSLDHVPRPTSKDVPRVKGVNKLVHSRFFEGRGATKDSKSLIHGAKNIKKRVVDLPLKTLTDINCKNNCRSQGGDASGITSTKTPSAERLREPVPCQGRKELINLVQEALQSPNPKDLNSLTSHRKRIAAPVNMEGSLFHLSPMPLVSAGISVFGAGHLKSRGDGKRNREGPCVGTKGFRAPEVLFKSPHQGLKVDIWSAGVTLLYLMIGRTPFVGDPEHNIKDIAKLRGSEELWEVAKLHNRECSFPEELLDIQSLPSVKLREWCELNTRKPDFLDQMPVSLFDLVDKCLTVNPRLRITAEEALRHEFFAPCREALRKQRLLKRPPAESQS</sequence>
<keyword evidence="3" id="KW-0808">Transferase</keyword>
<dbReference type="GO" id="GO:0005524">
    <property type="term" value="F:ATP binding"/>
    <property type="evidence" value="ECO:0007669"/>
    <property type="project" value="UniProtKB-KW"/>
</dbReference>
<evidence type="ECO:0000313" key="9">
    <source>
        <dbReference type="EMBL" id="KAG9454440.1"/>
    </source>
</evidence>
<evidence type="ECO:0000256" key="4">
    <source>
        <dbReference type="ARBA" id="ARBA00022741"/>
    </source>
</evidence>
<evidence type="ECO:0000256" key="7">
    <source>
        <dbReference type="SAM" id="MobiDB-lite"/>
    </source>
</evidence>
<dbReference type="GO" id="GO:0044773">
    <property type="term" value="P:mitotic DNA damage checkpoint signaling"/>
    <property type="evidence" value="ECO:0007669"/>
    <property type="project" value="TreeGrafter"/>
</dbReference>